<dbReference type="InterPro" id="IPR014036">
    <property type="entry name" value="DeoR-like_C"/>
</dbReference>
<dbReference type="Proteomes" id="UP000886757">
    <property type="component" value="Unassembled WGS sequence"/>
</dbReference>
<proteinExistence type="predicted"/>
<reference evidence="5" key="1">
    <citation type="submission" date="2020-10" db="EMBL/GenBank/DDBJ databases">
        <authorList>
            <person name="Gilroy R."/>
        </authorList>
    </citation>
    <scope>NUCLEOTIDE SEQUENCE</scope>
    <source>
        <strain evidence="5">ChiSjej4B22-8148</strain>
    </source>
</reference>
<dbReference type="Gene3D" id="3.40.50.1360">
    <property type="match status" value="1"/>
</dbReference>
<dbReference type="SUPFAM" id="SSF46785">
    <property type="entry name" value="Winged helix' DNA-binding domain"/>
    <property type="match status" value="1"/>
</dbReference>
<dbReference type="InterPro" id="IPR001034">
    <property type="entry name" value="DeoR_HTH"/>
</dbReference>
<evidence type="ECO:0000256" key="3">
    <source>
        <dbReference type="ARBA" id="ARBA00023163"/>
    </source>
</evidence>
<dbReference type="InterPro" id="IPR036390">
    <property type="entry name" value="WH_DNA-bd_sf"/>
</dbReference>
<dbReference type="Gene3D" id="1.10.10.10">
    <property type="entry name" value="Winged helix-like DNA-binding domain superfamily/Winged helix DNA-binding domain"/>
    <property type="match status" value="1"/>
</dbReference>
<dbReference type="SMART" id="SM01134">
    <property type="entry name" value="DeoRC"/>
    <property type="match status" value="1"/>
</dbReference>
<dbReference type="InterPro" id="IPR050313">
    <property type="entry name" value="Carb_Metab_HTH_regulators"/>
</dbReference>
<dbReference type="SUPFAM" id="SSF100950">
    <property type="entry name" value="NagB/RpiA/CoA transferase-like"/>
    <property type="match status" value="1"/>
</dbReference>
<evidence type="ECO:0000259" key="4">
    <source>
        <dbReference type="PROSITE" id="PS51000"/>
    </source>
</evidence>
<dbReference type="PANTHER" id="PTHR30363">
    <property type="entry name" value="HTH-TYPE TRANSCRIPTIONAL REGULATOR SRLR-RELATED"/>
    <property type="match status" value="1"/>
</dbReference>
<dbReference type="EMBL" id="DVGK01000097">
    <property type="protein sequence ID" value="HIR13963.1"/>
    <property type="molecule type" value="Genomic_DNA"/>
</dbReference>
<dbReference type="InterPro" id="IPR018356">
    <property type="entry name" value="Tscrpt_reg_HTH_DeoR_CS"/>
</dbReference>
<dbReference type="Pfam" id="PF00455">
    <property type="entry name" value="DeoRC"/>
    <property type="match status" value="1"/>
</dbReference>
<name>A0A9D1DAR1_9FIRM</name>
<dbReference type="GO" id="GO:0003677">
    <property type="term" value="F:DNA binding"/>
    <property type="evidence" value="ECO:0007669"/>
    <property type="project" value="UniProtKB-KW"/>
</dbReference>
<dbReference type="InterPro" id="IPR036388">
    <property type="entry name" value="WH-like_DNA-bd_sf"/>
</dbReference>
<evidence type="ECO:0000256" key="2">
    <source>
        <dbReference type="ARBA" id="ARBA00023125"/>
    </source>
</evidence>
<evidence type="ECO:0000256" key="1">
    <source>
        <dbReference type="ARBA" id="ARBA00023015"/>
    </source>
</evidence>
<protein>
    <submittedName>
        <fullName evidence="5">DeoR/GlpR transcriptional regulator</fullName>
    </submittedName>
</protein>
<dbReference type="PRINTS" id="PR00037">
    <property type="entry name" value="HTHLACR"/>
</dbReference>
<accession>A0A9D1DAR1</accession>
<keyword evidence="1" id="KW-0805">Transcription regulation</keyword>
<comment type="caution">
    <text evidence="5">The sequence shown here is derived from an EMBL/GenBank/DDBJ whole genome shotgun (WGS) entry which is preliminary data.</text>
</comment>
<dbReference type="Pfam" id="PF08220">
    <property type="entry name" value="HTH_DeoR"/>
    <property type="match status" value="1"/>
</dbReference>
<evidence type="ECO:0000313" key="6">
    <source>
        <dbReference type="Proteomes" id="UP000886757"/>
    </source>
</evidence>
<gene>
    <name evidence="5" type="ORF">IAB31_08585</name>
</gene>
<dbReference type="SMART" id="SM00420">
    <property type="entry name" value="HTH_DEOR"/>
    <property type="match status" value="1"/>
</dbReference>
<sequence length="257" mass="28770">MNCVAMLAQERYDYILDVLNKKKIVQASYLMRTFNVSGETVRRDLEYLEKEGLLKRVRGGAALVKVETAQEFFNHRATANIENKNEIAGKAVKLISEGQSIALDCSTTGLVFAHELKRHFNTLTVVTNSNEVLNELKDMNSYRIIHCGGIYNHDEHACFGSQALETIRELNIDIAFIGVGGISLREGFTESYFEGAAMLKAFLGIAQQKIVLADHTKFDKVSFINVCGINDIDLVVTDSEINQKILDKYKKNGLDII</sequence>
<reference evidence="5" key="2">
    <citation type="journal article" date="2021" name="PeerJ">
        <title>Extensive microbial diversity within the chicken gut microbiome revealed by metagenomics and culture.</title>
        <authorList>
            <person name="Gilroy R."/>
            <person name="Ravi A."/>
            <person name="Getino M."/>
            <person name="Pursley I."/>
            <person name="Horton D.L."/>
            <person name="Alikhan N.F."/>
            <person name="Baker D."/>
            <person name="Gharbi K."/>
            <person name="Hall N."/>
            <person name="Watson M."/>
            <person name="Adriaenssens E.M."/>
            <person name="Foster-Nyarko E."/>
            <person name="Jarju S."/>
            <person name="Secka A."/>
            <person name="Antonio M."/>
            <person name="Oren A."/>
            <person name="Chaudhuri R.R."/>
            <person name="La Ragione R."/>
            <person name="Hildebrand F."/>
            <person name="Pallen M.J."/>
        </authorList>
    </citation>
    <scope>NUCLEOTIDE SEQUENCE</scope>
    <source>
        <strain evidence="5">ChiSjej4B22-8148</strain>
    </source>
</reference>
<dbReference type="PANTHER" id="PTHR30363:SF44">
    <property type="entry name" value="AGA OPERON TRANSCRIPTIONAL REPRESSOR-RELATED"/>
    <property type="match status" value="1"/>
</dbReference>
<dbReference type="GO" id="GO:0003700">
    <property type="term" value="F:DNA-binding transcription factor activity"/>
    <property type="evidence" value="ECO:0007669"/>
    <property type="project" value="InterPro"/>
</dbReference>
<keyword evidence="3" id="KW-0804">Transcription</keyword>
<dbReference type="PROSITE" id="PS51000">
    <property type="entry name" value="HTH_DEOR_2"/>
    <property type="match status" value="1"/>
</dbReference>
<feature type="domain" description="HTH deoR-type" evidence="4">
    <location>
        <begin position="8"/>
        <end position="63"/>
    </location>
</feature>
<dbReference type="PROSITE" id="PS00894">
    <property type="entry name" value="HTH_DEOR_1"/>
    <property type="match status" value="1"/>
</dbReference>
<dbReference type="AlphaFoldDB" id="A0A9D1DAR1"/>
<organism evidence="5 6">
    <name type="scientific">Candidatus Choladousia intestinavium</name>
    <dbReference type="NCBI Taxonomy" id="2840727"/>
    <lineage>
        <taxon>Bacteria</taxon>
        <taxon>Bacillati</taxon>
        <taxon>Bacillota</taxon>
        <taxon>Clostridia</taxon>
        <taxon>Lachnospirales</taxon>
        <taxon>Lachnospiraceae</taxon>
        <taxon>Lachnospiraceae incertae sedis</taxon>
        <taxon>Candidatus Choladousia</taxon>
    </lineage>
</organism>
<keyword evidence="2" id="KW-0238">DNA-binding</keyword>
<evidence type="ECO:0000313" key="5">
    <source>
        <dbReference type="EMBL" id="HIR13963.1"/>
    </source>
</evidence>
<dbReference type="InterPro" id="IPR037171">
    <property type="entry name" value="NagB/RpiA_transferase-like"/>
</dbReference>